<evidence type="ECO:0008006" key="3">
    <source>
        <dbReference type="Google" id="ProtNLM"/>
    </source>
</evidence>
<dbReference type="Pfam" id="PF04020">
    <property type="entry name" value="Phage_holin_4_2"/>
    <property type="match status" value="1"/>
</dbReference>
<reference evidence="2" key="1">
    <citation type="journal article" date="2014" name="Front. Microbiol.">
        <title>High frequency of phylogenetically diverse reductive dehalogenase-homologous genes in deep subseafloor sedimentary metagenomes.</title>
        <authorList>
            <person name="Kawai M."/>
            <person name="Futagami T."/>
            <person name="Toyoda A."/>
            <person name="Takaki Y."/>
            <person name="Nishi S."/>
            <person name="Hori S."/>
            <person name="Arai W."/>
            <person name="Tsubouchi T."/>
            <person name="Morono Y."/>
            <person name="Uchiyama I."/>
            <person name="Ito T."/>
            <person name="Fujiyama A."/>
            <person name="Inagaki F."/>
            <person name="Takami H."/>
        </authorList>
    </citation>
    <scope>NUCLEOTIDE SEQUENCE</scope>
    <source>
        <strain evidence="2">Expedition CK06-06</strain>
    </source>
</reference>
<comment type="caution">
    <text evidence="2">The sequence shown here is derived from an EMBL/GenBank/DDBJ whole genome shotgun (WGS) entry which is preliminary data.</text>
</comment>
<evidence type="ECO:0000256" key="1">
    <source>
        <dbReference type="SAM" id="Phobius"/>
    </source>
</evidence>
<feature type="transmembrane region" description="Helical" evidence="1">
    <location>
        <begin position="82"/>
        <end position="103"/>
    </location>
</feature>
<keyword evidence="1" id="KW-0472">Membrane</keyword>
<evidence type="ECO:0000313" key="2">
    <source>
        <dbReference type="EMBL" id="GAF70107.1"/>
    </source>
</evidence>
<dbReference type="EMBL" id="BARS01001314">
    <property type="protein sequence ID" value="GAF70107.1"/>
    <property type="molecule type" value="Genomic_DNA"/>
</dbReference>
<feature type="transmembrane region" description="Helical" evidence="1">
    <location>
        <begin position="55"/>
        <end position="76"/>
    </location>
</feature>
<sequence>MSRIVITYWSNTEPPWDRDVPWIVRFAVRWGITMVGLLAAAWIVRGVEIDGWESLLPAAAIFVAARALLRPLLVFLTCPLQLLTLGLFIFVVNALVLAFTAWLSGQMGIEFDVDGFRAAFLGA</sequence>
<gene>
    <name evidence="2" type="ORF">S01H1_02652</name>
</gene>
<feature type="transmembrane region" description="Helical" evidence="1">
    <location>
        <begin position="22"/>
        <end position="43"/>
    </location>
</feature>
<dbReference type="AlphaFoldDB" id="X0S2F1"/>
<proteinExistence type="predicted"/>
<name>X0S2F1_9ZZZZ</name>
<dbReference type="PANTHER" id="PTHR37309:SF1">
    <property type="entry name" value="SLR0284 PROTEIN"/>
    <property type="match status" value="1"/>
</dbReference>
<dbReference type="PANTHER" id="PTHR37309">
    <property type="entry name" value="SLR0284 PROTEIN"/>
    <property type="match status" value="1"/>
</dbReference>
<accession>X0S2F1</accession>
<protein>
    <recommendedName>
        <fullName evidence="3">Phage holin family protein</fullName>
    </recommendedName>
</protein>
<dbReference type="InterPro" id="IPR007165">
    <property type="entry name" value="Phage_holin_4_2"/>
</dbReference>
<feature type="non-terminal residue" evidence="2">
    <location>
        <position position="123"/>
    </location>
</feature>
<keyword evidence="1" id="KW-0812">Transmembrane</keyword>
<keyword evidence="1" id="KW-1133">Transmembrane helix</keyword>
<organism evidence="2">
    <name type="scientific">marine sediment metagenome</name>
    <dbReference type="NCBI Taxonomy" id="412755"/>
    <lineage>
        <taxon>unclassified sequences</taxon>
        <taxon>metagenomes</taxon>
        <taxon>ecological metagenomes</taxon>
    </lineage>
</organism>